<dbReference type="PRINTS" id="PR00385">
    <property type="entry name" value="P450"/>
</dbReference>
<reference evidence="8 9" key="1">
    <citation type="submission" date="2022-11" db="EMBL/GenBank/DDBJ databases">
        <title>Minimal conservation of predation-associated metabolite biosynthetic gene clusters underscores biosynthetic potential of Myxococcota including descriptions for ten novel species: Archangium lansinium sp. nov., Myxococcus landrumus sp. nov., Nannocystis bai.</title>
        <authorList>
            <person name="Ahearne A."/>
            <person name="Stevens C."/>
            <person name="Phillips K."/>
        </authorList>
    </citation>
    <scope>NUCLEOTIDE SEQUENCE [LARGE SCALE GENOMIC DNA]</scope>
    <source>
        <strain evidence="8 9">MIWBW</strain>
    </source>
</reference>
<evidence type="ECO:0000256" key="1">
    <source>
        <dbReference type="ARBA" id="ARBA00010617"/>
    </source>
</evidence>
<dbReference type="InterPro" id="IPR050196">
    <property type="entry name" value="Cytochrome_P450_Monoox"/>
</dbReference>
<keyword evidence="2 7" id="KW-0349">Heme</keyword>
<dbReference type="RefSeq" id="WP_267533886.1">
    <property type="nucleotide sequence ID" value="NZ_JAPNKA010000001.1"/>
</dbReference>
<keyword evidence="4 7" id="KW-0560">Oxidoreductase</keyword>
<evidence type="ECO:0000313" key="9">
    <source>
        <dbReference type="Proteomes" id="UP001207654"/>
    </source>
</evidence>
<evidence type="ECO:0000256" key="5">
    <source>
        <dbReference type="ARBA" id="ARBA00023004"/>
    </source>
</evidence>
<gene>
    <name evidence="8" type="ORF">OV287_10555</name>
</gene>
<organism evidence="8 9">
    <name type="scientific">Archangium lansingense</name>
    <dbReference type="NCBI Taxonomy" id="2995310"/>
    <lineage>
        <taxon>Bacteria</taxon>
        <taxon>Pseudomonadati</taxon>
        <taxon>Myxococcota</taxon>
        <taxon>Myxococcia</taxon>
        <taxon>Myxococcales</taxon>
        <taxon>Cystobacterineae</taxon>
        <taxon>Archangiaceae</taxon>
        <taxon>Archangium</taxon>
    </lineage>
</organism>
<dbReference type="PANTHER" id="PTHR24291:SF50">
    <property type="entry name" value="BIFUNCTIONAL ALBAFLAVENONE MONOOXYGENASE_TERPENE SYNTHASE"/>
    <property type="match status" value="1"/>
</dbReference>
<dbReference type="Proteomes" id="UP001207654">
    <property type="component" value="Unassembled WGS sequence"/>
</dbReference>
<comment type="similarity">
    <text evidence="1 7">Belongs to the cytochrome P450 family.</text>
</comment>
<evidence type="ECO:0000256" key="7">
    <source>
        <dbReference type="RuleBase" id="RU000461"/>
    </source>
</evidence>
<evidence type="ECO:0000256" key="2">
    <source>
        <dbReference type="ARBA" id="ARBA00022617"/>
    </source>
</evidence>
<dbReference type="PRINTS" id="PR00463">
    <property type="entry name" value="EP450I"/>
</dbReference>
<evidence type="ECO:0000256" key="6">
    <source>
        <dbReference type="ARBA" id="ARBA00023033"/>
    </source>
</evidence>
<evidence type="ECO:0000256" key="3">
    <source>
        <dbReference type="ARBA" id="ARBA00022723"/>
    </source>
</evidence>
<dbReference type="InterPro" id="IPR001128">
    <property type="entry name" value="Cyt_P450"/>
</dbReference>
<dbReference type="PANTHER" id="PTHR24291">
    <property type="entry name" value="CYTOCHROME P450 FAMILY 4"/>
    <property type="match status" value="1"/>
</dbReference>
<dbReference type="Gene3D" id="1.10.630.10">
    <property type="entry name" value="Cytochrome P450"/>
    <property type="match status" value="1"/>
</dbReference>
<evidence type="ECO:0000256" key="4">
    <source>
        <dbReference type="ARBA" id="ARBA00023002"/>
    </source>
</evidence>
<keyword evidence="9" id="KW-1185">Reference proteome</keyword>
<keyword evidence="6 7" id="KW-0503">Monooxygenase</keyword>
<dbReference type="InterPro" id="IPR036396">
    <property type="entry name" value="Cyt_P450_sf"/>
</dbReference>
<dbReference type="InterPro" id="IPR002401">
    <property type="entry name" value="Cyt_P450_E_grp-I"/>
</dbReference>
<dbReference type="InterPro" id="IPR017972">
    <property type="entry name" value="Cyt_P450_CS"/>
</dbReference>
<proteinExistence type="inferred from homology"/>
<sequence>MKDLSATKRAAGVLPPKVSGYPLVGSLPGLAADPLSFVAEAQRKHGDIFTLDLGFTEALVVCHPKYAQHILVDNARNYSKSGPMWDSLRTFMGNALPVSEGDFWLRQRRMIQPMFHQQRLAELTTKMVEAIDASMADWVQVARKGQPFDIAHDLSRVTMSVLVRTMFGSGLELEEAERVAKSFTYILDYFVLGMATNPLPEWLPVPGRARYREEIRNIDEVLQRIINRGRANAEQEDNLLSLLLNMVDAETGERMTDKQLRDEAVAFFVAGYETTAAGLCWVFHVLTRYPEIAARMLAEVDEVLGNRSPTFADLSRLDYCRRVLHESFRVYSPSIWLPRMSVEEDEMFGYQVPPGRMMVIFTYLLHRHPDVWKDPMTFDPDRFTPENSEGRHKLAWLPFGAGQRQCIGKGFSLMEAQLIMLRAVQRFLVSAVPGREPTPKFSTNLRTKDGVWVYLKERAATSQQRESSDVAA</sequence>
<dbReference type="PROSITE" id="PS00086">
    <property type="entry name" value="CYTOCHROME_P450"/>
    <property type="match status" value="1"/>
</dbReference>
<protein>
    <submittedName>
        <fullName evidence="8">Cytochrome P450</fullName>
    </submittedName>
</protein>
<dbReference type="SUPFAM" id="SSF48264">
    <property type="entry name" value="Cytochrome P450"/>
    <property type="match status" value="1"/>
</dbReference>
<accession>A0ABT4A1S3</accession>
<dbReference type="EMBL" id="JAPNKA010000001">
    <property type="protein sequence ID" value="MCY1074932.1"/>
    <property type="molecule type" value="Genomic_DNA"/>
</dbReference>
<keyword evidence="3 7" id="KW-0479">Metal-binding</keyword>
<dbReference type="Pfam" id="PF00067">
    <property type="entry name" value="p450"/>
    <property type="match status" value="1"/>
</dbReference>
<comment type="caution">
    <text evidence="8">The sequence shown here is derived from an EMBL/GenBank/DDBJ whole genome shotgun (WGS) entry which is preliminary data.</text>
</comment>
<keyword evidence="5 7" id="KW-0408">Iron</keyword>
<evidence type="ECO:0000313" key="8">
    <source>
        <dbReference type="EMBL" id="MCY1074932.1"/>
    </source>
</evidence>
<dbReference type="CDD" id="cd20620">
    <property type="entry name" value="CYP132-like"/>
    <property type="match status" value="1"/>
</dbReference>
<name>A0ABT4A1S3_9BACT</name>